<comment type="caution">
    <text evidence="1">The sequence shown here is derived from an EMBL/GenBank/DDBJ whole genome shotgun (WGS) entry which is preliminary data.</text>
</comment>
<organism evidence="1">
    <name type="scientific">marine sediment metagenome</name>
    <dbReference type="NCBI Taxonomy" id="412755"/>
    <lineage>
        <taxon>unclassified sequences</taxon>
        <taxon>metagenomes</taxon>
        <taxon>ecological metagenomes</taxon>
    </lineage>
</organism>
<name>A0A0F9FM68_9ZZZZ</name>
<dbReference type="AlphaFoldDB" id="A0A0F9FM68"/>
<gene>
    <name evidence="1" type="ORF">LCGC14_1934310</name>
</gene>
<evidence type="ECO:0000313" key="1">
    <source>
        <dbReference type="EMBL" id="KKL87479.1"/>
    </source>
</evidence>
<sequence length="146" mass="17166">MDVLKMKLEKLLNNIFVDTIEKLSTIVDPLIKANILTWEKIETIIHEWFDTNNVLSWSIKYVNELNENGIFFNNQDGNTVTAEFIVKFLKRRNITDNVKKGILEHYHEKMHNIDIFSCPTGARSFVETDKNKKITRFGCEMIKNEE</sequence>
<accession>A0A0F9FM68</accession>
<protein>
    <submittedName>
        <fullName evidence="1">Uncharacterized protein</fullName>
    </submittedName>
</protein>
<proteinExistence type="predicted"/>
<dbReference type="EMBL" id="LAZR01020823">
    <property type="protein sequence ID" value="KKL87479.1"/>
    <property type="molecule type" value="Genomic_DNA"/>
</dbReference>
<reference evidence="1" key="1">
    <citation type="journal article" date="2015" name="Nature">
        <title>Complex archaea that bridge the gap between prokaryotes and eukaryotes.</title>
        <authorList>
            <person name="Spang A."/>
            <person name="Saw J.H."/>
            <person name="Jorgensen S.L."/>
            <person name="Zaremba-Niedzwiedzka K."/>
            <person name="Martijn J."/>
            <person name="Lind A.E."/>
            <person name="van Eijk R."/>
            <person name="Schleper C."/>
            <person name="Guy L."/>
            <person name="Ettema T.J."/>
        </authorList>
    </citation>
    <scope>NUCLEOTIDE SEQUENCE</scope>
</reference>